<dbReference type="InterPro" id="IPR007492">
    <property type="entry name" value="LytTR_DNA-bd_dom"/>
</dbReference>
<name>A0A7X8SKU3_9BACT</name>
<evidence type="ECO:0000313" key="5">
    <source>
        <dbReference type="Proteomes" id="UP000585050"/>
    </source>
</evidence>
<dbReference type="PANTHER" id="PTHR37299">
    <property type="entry name" value="TRANSCRIPTIONAL REGULATOR-RELATED"/>
    <property type="match status" value="1"/>
</dbReference>
<dbReference type="InterPro" id="IPR011006">
    <property type="entry name" value="CheY-like_superfamily"/>
</dbReference>
<dbReference type="Pfam" id="PF04397">
    <property type="entry name" value="LytTR"/>
    <property type="match status" value="1"/>
</dbReference>
<dbReference type="Pfam" id="PF00072">
    <property type="entry name" value="Response_reg"/>
    <property type="match status" value="1"/>
</dbReference>
<dbReference type="SMART" id="SM00850">
    <property type="entry name" value="LytTR"/>
    <property type="match status" value="1"/>
</dbReference>
<dbReference type="PROSITE" id="PS50110">
    <property type="entry name" value="RESPONSE_REGULATORY"/>
    <property type="match status" value="1"/>
</dbReference>
<dbReference type="RefSeq" id="WP_168882801.1">
    <property type="nucleotide sequence ID" value="NZ_JABAIL010000003.1"/>
</dbReference>
<dbReference type="PANTHER" id="PTHR37299:SF1">
    <property type="entry name" value="STAGE 0 SPORULATION PROTEIN A HOMOLOG"/>
    <property type="match status" value="1"/>
</dbReference>
<keyword evidence="1" id="KW-0597">Phosphoprotein</keyword>
<dbReference type="InterPro" id="IPR046947">
    <property type="entry name" value="LytR-like"/>
</dbReference>
<proteinExistence type="predicted"/>
<dbReference type="EMBL" id="JABAIL010000003">
    <property type="protein sequence ID" value="NLR92096.1"/>
    <property type="molecule type" value="Genomic_DNA"/>
</dbReference>
<feature type="domain" description="HTH LytTR-type" evidence="3">
    <location>
        <begin position="143"/>
        <end position="242"/>
    </location>
</feature>
<reference evidence="4 5" key="1">
    <citation type="submission" date="2020-04" db="EMBL/GenBank/DDBJ databases">
        <title>Flammeovirga sp. SR4, a novel species isolated from seawater.</title>
        <authorList>
            <person name="Wang X."/>
        </authorList>
    </citation>
    <scope>NUCLEOTIDE SEQUENCE [LARGE SCALE GENOMIC DNA]</scope>
    <source>
        <strain evidence="4 5">SR4</strain>
    </source>
</reference>
<organism evidence="4 5">
    <name type="scientific">Flammeovirga agarivorans</name>
    <dbReference type="NCBI Taxonomy" id="2726742"/>
    <lineage>
        <taxon>Bacteria</taxon>
        <taxon>Pseudomonadati</taxon>
        <taxon>Bacteroidota</taxon>
        <taxon>Cytophagia</taxon>
        <taxon>Cytophagales</taxon>
        <taxon>Flammeovirgaceae</taxon>
        <taxon>Flammeovirga</taxon>
    </lineage>
</organism>
<dbReference type="GO" id="GO:0000156">
    <property type="term" value="F:phosphorelay response regulator activity"/>
    <property type="evidence" value="ECO:0007669"/>
    <property type="project" value="InterPro"/>
</dbReference>
<protein>
    <submittedName>
        <fullName evidence="4">Response regulator transcription factor</fullName>
    </submittedName>
</protein>
<evidence type="ECO:0000256" key="1">
    <source>
        <dbReference type="PROSITE-ProRule" id="PRU00169"/>
    </source>
</evidence>
<dbReference type="AlphaFoldDB" id="A0A7X8SKU3"/>
<dbReference type="Gene3D" id="2.40.50.1020">
    <property type="entry name" value="LytTr DNA-binding domain"/>
    <property type="match status" value="1"/>
</dbReference>
<dbReference type="SMART" id="SM00448">
    <property type="entry name" value="REC"/>
    <property type="match status" value="1"/>
</dbReference>
<evidence type="ECO:0000259" key="2">
    <source>
        <dbReference type="PROSITE" id="PS50110"/>
    </source>
</evidence>
<dbReference type="InterPro" id="IPR001789">
    <property type="entry name" value="Sig_transdc_resp-reg_receiver"/>
</dbReference>
<gene>
    <name evidence="4" type="ORF">HGP29_12795</name>
</gene>
<feature type="domain" description="Response regulatory" evidence="2">
    <location>
        <begin position="5"/>
        <end position="120"/>
    </location>
</feature>
<sequence length="243" mass="28165">MHQINILIVEDEILLAQDLQIRLQKSGKYKTHTADSFDEAIKVLLTTKIDFLIIDITLKGDKSGIDLAKKVNEKLKLPFLFLTSHADQVTFEQAKVVCPSAYLLKPFNDREISMSIDLALSNFNQQTLEEDSEPNEEAVQEYLFLKKDNAFQKVMVEDIIYLEAQSNYTYFHTKTEKFMYAIVLKKIIEKLPQDQFIRVHRSFVVNKKCITGFSNNAVTLDEHYEVPVSKQNKEMVFKLFNTV</sequence>
<accession>A0A7X8SKU3</accession>
<evidence type="ECO:0000313" key="4">
    <source>
        <dbReference type="EMBL" id="NLR92096.1"/>
    </source>
</evidence>
<evidence type="ECO:0000259" key="3">
    <source>
        <dbReference type="PROSITE" id="PS50930"/>
    </source>
</evidence>
<dbReference type="PROSITE" id="PS50930">
    <property type="entry name" value="HTH_LYTTR"/>
    <property type="match status" value="1"/>
</dbReference>
<dbReference type="SUPFAM" id="SSF52172">
    <property type="entry name" value="CheY-like"/>
    <property type="match status" value="1"/>
</dbReference>
<dbReference type="Gene3D" id="3.40.50.2300">
    <property type="match status" value="1"/>
</dbReference>
<keyword evidence="5" id="KW-1185">Reference proteome</keyword>
<feature type="modified residue" description="4-aspartylphosphate" evidence="1">
    <location>
        <position position="55"/>
    </location>
</feature>
<dbReference type="CDD" id="cd17534">
    <property type="entry name" value="REC_DC-like"/>
    <property type="match status" value="1"/>
</dbReference>
<dbReference type="Proteomes" id="UP000585050">
    <property type="component" value="Unassembled WGS sequence"/>
</dbReference>
<dbReference type="GO" id="GO:0003677">
    <property type="term" value="F:DNA binding"/>
    <property type="evidence" value="ECO:0007669"/>
    <property type="project" value="InterPro"/>
</dbReference>
<comment type="caution">
    <text evidence="4">The sequence shown here is derived from an EMBL/GenBank/DDBJ whole genome shotgun (WGS) entry which is preliminary data.</text>
</comment>